<gene>
    <name evidence="1" type="ORF">HKD19_13595</name>
</gene>
<sequence length="278" mass="31444">MKIPSPLTSFKVDYPRNTATPVVVSSPHSGRYYPSDFLSSASLSLFELQRIEDRFMDQLLEDAPDFGATLLSANFSRAWCDVNRDWREVDPEMFAPTPPADEVLLSAKVQAGFGVIPRCISQGRQIYGHSLQLSELRKRIATAWLPYHEALGALLEETRLRFGYAILLDMHSMPKLPYARSGDIVLGDVHGKSSSKEIIDKIDTEIKYSNYSVRRNFPYSGGYITQHYGRPEEKIHAVQIEICRSLYLNNATLEPGSGFMETKKNMRRFLAAISGWTL</sequence>
<dbReference type="InterPro" id="IPR007709">
    <property type="entry name" value="N-FG_amidohydro"/>
</dbReference>
<dbReference type="Gene3D" id="3.40.630.40">
    <property type="entry name" value="Zn-dependent exopeptidases"/>
    <property type="match status" value="1"/>
</dbReference>
<proteinExistence type="predicted"/>
<name>A0ABR9YYC7_9PROT</name>
<reference evidence="1" key="1">
    <citation type="submission" date="2020-04" db="EMBL/GenBank/DDBJ databases">
        <authorList>
            <person name="Sombolestani A."/>
        </authorList>
    </citation>
    <scope>NUCLEOTIDE SEQUENCE</scope>
    <source>
        <strain evidence="1">LMG 1745</strain>
    </source>
</reference>
<evidence type="ECO:0000313" key="2">
    <source>
        <dbReference type="Proteomes" id="UP000662701"/>
    </source>
</evidence>
<dbReference type="EMBL" id="JABCQH010000017">
    <property type="protein sequence ID" value="MBF0889571.1"/>
    <property type="molecule type" value="Genomic_DNA"/>
</dbReference>
<dbReference type="SUPFAM" id="SSF53187">
    <property type="entry name" value="Zn-dependent exopeptidases"/>
    <property type="match status" value="1"/>
</dbReference>
<evidence type="ECO:0000313" key="1">
    <source>
        <dbReference type="EMBL" id="MBF0889571.1"/>
    </source>
</evidence>
<comment type="caution">
    <text evidence="1">The sequence shown here is derived from an EMBL/GenBank/DDBJ whole genome shotgun (WGS) entry which is preliminary data.</text>
</comment>
<dbReference type="RefSeq" id="WP_194263319.1">
    <property type="nucleotide sequence ID" value="NZ_JABCQH010000017.1"/>
</dbReference>
<dbReference type="Proteomes" id="UP000662701">
    <property type="component" value="Unassembled WGS sequence"/>
</dbReference>
<reference evidence="1" key="2">
    <citation type="submission" date="2020-11" db="EMBL/GenBank/DDBJ databases">
        <title>Description of novel Gluconobacter species.</title>
        <authorList>
            <person name="Cleenwerck I."/>
            <person name="Cnockaert M."/>
            <person name="Borremans W."/>
            <person name="Wieme A.D."/>
            <person name="De Vuyst L."/>
            <person name="Vandamme P."/>
        </authorList>
    </citation>
    <scope>NUCLEOTIDE SEQUENCE</scope>
    <source>
        <strain evidence="1">LMG 1745</strain>
    </source>
</reference>
<keyword evidence="2" id="KW-1185">Reference proteome</keyword>
<dbReference type="Pfam" id="PF05013">
    <property type="entry name" value="FGase"/>
    <property type="match status" value="1"/>
</dbReference>
<protein>
    <submittedName>
        <fullName evidence="1">N-formylglutamate amidohydrolase</fullName>
    </submittedName>
</protein>
<accession>A0ABR9YYC7</accession>
<organism evidence="1 2">
    <name type="scientific">Gluconobacter cadivus</name>
    <dbReference type="NCBI Taxonomy" id="2728101"/>
    <lineage>
        <taxon>Bacteria</taxon>
        <taxon>Pseudomonadati</taxon>
        <taxon>Pseudomonadota</taxon>
        <taxon>Alphaproteobacteria</taxon>
        <taxon>Acetobacterales</taxon>
        <taxon>Acetobacteraceae</taxon>
        <taxon>Gluconobacter</taxon>
    </lineage>
</organism>